<feature type="compositionally biased region" description="Low complexity" evidence="1">
    <location>
        <begin position="83"/>
        <end position="93"/>
    </location>
</feature>
<name>G7E9X5_MIXOS</name>
<feature type="compositionally biased region" description="Pro residues" evidence="1">
    <location>
        <begin position="512"/>
        <end position="525"/>
    </location>
</feature>
<evidence type="ECO:0000313" key="3">
    <source>
        <dbReference type="Proteomes" id="UP000009131"/>
    </source>
</evidence>
<sequence>MLLPLSVAAEVCAHGLQSLPGTTYASAQTSSPPTSPTSDLAFAYRQTDALTPRTPSSARTDRSYGRRPYTGSSFASHLDQSHSRSSSATSWSIDSPLATQADRLSSLASARPKPLPRPATPQDVFHPAGFSAHRTGRIAPPALVNPGLEAPLMVRQVGKTDERPASSHLDLTSEDPPFVVDHDQGALQPHLIHPYRTGVAHAALESPRRPAKLKKRKPARHVRQQTQSLDDCYERQMQDRIHPTYYASDDDRTELHRALPTAADDGASIASPSTRHARRPSRAELIEGLHRVSSLAYLHARQATEQTNQPEVEQLECSVKPALEHRAVERSSARSSTFHDASPMRLHSQNSHDRAMSLAETAPQSGHARKRAPPVDEQSFSVAKPHSMPLPCIPYIDATLDASHASTSFLDLDAQTPADFGPSWGAFSFASVSQERQRYRRPRRVSLSPRSAFFAQNDISNFLSPKSVSFAQDIRVYEAPSPSPSFLSLAVDLIDFGGTPDLSVFKSFVPDSPSPPVPAKPLPPLPHEKRRSSDSQSLSNRKRCSALSSGQSEAFVDIARFPEPPKRDTMFMHTSRTLEALDLL</sequence>
<feature type="region of interest" description="Disordered" evidence="1">
    <location>
        <begin position="510"/>
        <end position="552"/>
    </location>
</feature>
<feature type="region of interest" description="Disordered" evidence="1">
    <location>
        <begin position="260"/>
        <end position="281"/>
    </location>
</feature>
<accession>G7E9X5</accession>
<keyword evidence="3" id="KW-1185">Reference proteome</keyword>
<dbReference type="Proteomes" id="UP000009131">
    <property type="component" value="Unassembled WGS sequence"/>
</dbReference>
<dbReference type="EMBL" id="BABT02000220">
    <property type="protein sequence ID" value="GAA99444.1"/>
    <property type="molecule type" value="Genomic_DNA"/>
</dbReference>
<dbReference type="RefSeq" id="XP_014568675.1">
    <property type="nucleotide sequence ID" value="XM_014713189.1"/>
</dbReference>
<dbReference type="HOGENOM" id="CLU_466982_0_0_1"/>
<feature type="region of interest" description="Disordered" evidence="1">
    <location>
        <begin position="24"/>
        <end position="93"/>
    </location>
</feature>
<comment type="caution">
    <text evidence="2">The sequence shown here is derived from an EMBL/GenBank/DDBJ whole genome shotgun (WGS) entry which is preliminary data.</text>
</comment>
<feature type="region of interest" description="Disordered" evidence="1">
    <location>
        <begin position="108"/>
        <end position="128"/>
    </location>
</feature>
<organism evidence="2 3">
    <name type="scientific">Mixia osmundae (strain CBS 9802 / IAM 14324 / JCM 22182 / KY 12970)</name>
    <dbReference type="NCBI Taxonomy" id="764103"/>
    <lineage>
        <taxon>Eukaryota</taxon>
        <taxon>Fungi</taxon>
        <taxon>Dikarya</taxon>
        <taxon>Basidiomycota</taxon>
        <taxon>Pucciniomycotina</taxon>
        <taxon>Mixiomycetes</taxon>
        <taxon>Mixiales</taxon>
        <taxon>Mixiaceae</taxon>
        <taxon>Mixia</taxon>
    </lineage>
</organism>
<feature type="region of interest" description="Disordered" evidence="1">
    <location>
        <begin position="326"/>
        <end position="380"/>
    </location>
</feature>
<reference evidence="2 3" key="2">
    <citation type="journal article" date="2012" name="Open Biol.">
        <title>Characteristics of nucleosomes and linker DNA regions on the genome of the basidiomycete Mixia osmundae revealed by mono- and dinucleosome mapping.</title>
        <authorList>
            <person name="Nishida H."/>
            <person name="Kondo S."/>
            <person name="Matsumoto T."/>
            <person name="Suzuki Y."/>
            <person name="Yoshikawa H."/>
            <person name="Taylor T.D."/>
            <person name="Sugiyama J."/>
        </authorList>
    </citation>
    <scope>NUCLEOTIDE SEQUENCE [LARGE SCALE GENOMIC DNA]</scope>
    <source>
        <strain evidence="3">CBS 9802 / IAM 14324 / JCM 22182 / KY 12970</strain>
    </source>
</reference>
<dbReference type="InParanoid" id="G7E9X5"/>
<dbReference type="AlphaFoldDB" id="G7E9X5"/>
<feature type="compositionally biased region" description="Basic residues" evidence="1">
    <location>
        <begin position="209"/>
        <end position="223"/>
    </location>
</feature>
<gene>
    <name evidence="2" type="primary">Mo06143</name>
    <name evidence="2" type="ORF">E5Q_06143</name>
</gene>
<feature type="region of interest" description="Disordered" evidence="1">
    <location>
        <begin position="207"/>
        <end position="229"/>
    </location>
</feature>
<proteinExistence type="predicted"/>
<feature type="compositionally biased region" description="Low complexity" evidence="1">
    <location>
        <begin position="24"/>
        <end position="38"/>
    </location>
</feature>
<protein>
    <submittedName>
        <fullName evidence="2">Uncharacterized protein</fullName>
    </submittedName>
</protein>
<evidence type="ECO:0000256" key="1">
    <source>
        <dbReference type="SAM" id="MobiDB-lite"/>
    </source>
</evidence>
<reference evidence="2 3" key="1">
    <citation type="journal article" date="2011" name="J. Gen. Appl. Microbiol.">
        <title>Draft genome sequencing of the enigmatic basidiomycete Mixia osmundae.</title>
        <authorList>
            <person name="Nishida H."/>
            <person name="Nagatsuka Y."/>
            <person name="Sugiyama J."/>
        </authorList>
    </citation>
    <scope>NUCLEOTIDE SEQUENCE [LARGE SCALE GENOMIC DNA]</scope>
    <source>
        <strain evidence="3">CBS 9802 / IAM 14324 / JCM 22182 / KY 12970</strain>
    </source>
</reference>
<evidence type="ECO:0000313" key="2">
    <source>
        <dbReference type="EMBL" id="GAA99444.1"/>
    </source>
</evidence>